<comment type="caution">
    <text evidence="1">The sequence shown here is derived from an EMBL/GenBank/DDBJ whole genome shotgun (WGS) entry which is preliminary data.</text>
</comment>
<dbReference type="EMBL" id="NEVH01012097">
    <property type="protein sequence ID" value="PNF30353.1"/>
    <property type="molecule type" value="Genomic_DNA"/>
</dbReference>
<dbReference type="Proteomes" id="UP000235965">
    <property type="component" value="Unassembled WGS sequence"/>
</dbReference>
<evidence type="ECO:0000313" key="1">
    <source>
        <dbReference type="EMBL" id="PNF30353.1"/>
    </source>
</evidence>
<protein>
    <submittedName>
        <fullName evidence="1">Uncharacterized protein</fullName>
    </submittedName>
</protein>
<proteinExistence type="predicted"/>
<dbReference type="InParanoid" id="A0A2J7QP86"/>
<accession>A0A2J7QP86</accession>
<evidence type="ECO:0000313" key="2">
    <source>
        <dbReference type="Proteomes" id="UP000235965"/>
    </source>
</evidence>
<organism evidence="1 2">
    <name type="scientific">Cryptotermes secundus</name>
    <dbReference type="NCBI Taxonomy" id="105785"/>
    <lineage>
        <taxon>Eukaryota</taxon>
        <taxon>Metazoa</taxon>
        <taxon>Ecdysozoa</taxon>
        <taxon>Arthropoda</taxon>
        <taxon>Hexapoda</taxon>
        <taxon>Insecta</taxon>
        <taxon>Pterygota</taxon>
        <taxon>Neoptera</taxon>
        <taxon>Polyneoptera</taxon>
        <taxon>Dictyoptera</taxon>
        <taxon>Blattodea</taxon>
        <taxon>Blattoidea</taxon>
        <taxon>Termitoidae</taxon>
        <taxon>Kalotermitidae</taxon>
        <taxon>Cryptotermitinae</taxon>
        <taxon>Cryptotermes</taxon>
    </lineage>
</organism>
<reference evidence="1 2" key="1">
    <citation type="submission" date="2017-12" db="EMBL/GenBank/DDBJ databases">
        <title>Hemimetabolous genomes reveal molecular basis of termite eusociality.</title>
        <authorList>
            <person name="Harrison M.C."/>
            <person name="Jongepier E."/>
            <person name="Robertson H.M."/>
            <person name="Arning N."/>
            <person name="Bitard-Feildel T."/>
            <person name="Chao H."/>
            <person name="Childers C.P."/>
            <person name="Dinh H."/>
            <person name="Doddapaneni H."/>
            <person name="Dugan S."/>
            <person name="Gowin J."/>
            <person name="Greiner C."/>
            <person name="Han Y."/>
            <person name="Hu H."/>
            <person name="Hughes D.S.T."/>
            <person name="Huylmans A.-K."/>
            <person name="Kemena C."/>
            <person name="Kremer L.P.M."/>
            <person name="Lee S.L."/>
            <person name="Lopez-Ezquerra A."/>
            <person name="Mallet L."/>
            <person name="Monroy-Kuhn J.M."/>
            <person name="Moser A."/>
            <person name="Murali S.C."/>
            <person name="Muzny D.M."/>
            <person name="Otani S."/>
            <person name="Piulachs M.-D."/>
            <person name="Poelchau M."/>
            <person name="Qu J."/>
            <person name="Schaub F."/>
            <person name="Wada-Katsumata A."/>
            <person name="Worley K.C."/>
            <person name="Xie Q."/>
            <person name="Ylla G."/>
            <person name="Poulsen M."/>
            <person name="Gibbs R.A."/>
            <person name="Schal C."/>
            <person name="Richards S."/>
            <person name="Belles X."/>
            <person name="Korb J."/>
            <person name="Bornberg-Bauer E."/>
        </authorList>
    </citation>
    <scope>NUCLEOTIDE SEQUENCE [LARGE SCALE GENOMIC DNA]</scope>
    <source>
        <tissue evidence="1">Whole body</tissue>
    </source>
</reference>
<name>A0A2J7QP86_9NEOP</name>
<dbReference type="AlphaFoldDB" id="A0A2J7QP86"/>
<keyword evidence="2" id="KW-1185">Reference proteome</keyword>
<gene>
    <name evidence="1" type="ORF">B7P43_G13420</name>
</gene>
<sequence>MRYYVVGNNVSISRLTVYNPETWVVKTSWSYVAGVHILSLGGGEEGAMLNQLV</sequence>